<dbReference type="EMBL" id="CP038437">
    <property type="protein sequence ID" value="QEM82263.1"/>
    <property type="molecule type" value="Genomic_DNA"/>
</dbReference>
<dbReference type="KEGG" id="hbh:E4T21_12440"/>
<feature type="compositionally biased region" description="Basic and acidic residues" evidence="1">
    <location>
        <begin position="798"/>
        <end position="810"/>
    </location>
</feature>
<keyword evidence="3" id="KW-1185">Reference proteome</keyword>
<proteinExistence type="predicted"/>
<reference evidence="2" key="1">
    <citation type="submission" date="2021-02" db="EMBL/GenBank/DDBJ databases">
        <title>Strain Y2R2, a novel species of the genus Halomonas.</title>
        <authorList>
            <person name="Huang H."/>
        </authorList>
    </citation>
    <scope>NUCLEOTIDE SEQUENCE</scope>
    <source>
        <strain evidence="2">Y2R2</strain>
    </source>
</reference>
<evidence type="ECO:0000313" key="2">
    <source>
        <dbReference type="EMBL" id="QEM82263.1"/>
    </source>
</evidence>
<feature type="region of interest" description="Disordered" evidence="1">
    <location>
        <begin position="794"/>
        <end position="840"/>
    </location>
</feature>
<dbReference type="Proteomes" id="UP000324285">
    <property type="component" value="Chromosome"/>
</dbReference>
<evidence type="ECO:0000256" key="1">
    <source>
        <dbReference type="SAM" id="MobiDB-lite"/>
    </source>
</evidence>
<name>A0A5C1NHW6_9GAMM</name>
<organism evidence="2 3">
    <name type="scientific">Halomonas binhaiensis</name>
    <dbReference type="NCBI Taxonomy" id="2562282"/>
    <lineage>
        <taxon>Bacteria</taxon>
        <taxon>Pseudomonadati</taxon>
        <taxon>Pseudomonadota</taxon>
        <taxon>Gammaproteobacteria</taxon>
        <taxon>Oceanospirillales</taxon>
        <taxon>Halomonadaceae</taxon>
        <taxon>Halomonas</taxon>
    </lineage>
</organism>
<feature type="compositionally biased region" description="Basic and acidic residues" evidence="1">
    <location>
        <begin position="818"/>
        <end position="840"/>
    </location>
</feature>
<gene>
    <name evidence="2" type="ORF">E4T21_12440</name>
</gene>
<dbReference type="OrthoDB" id="7311087at2"/>
<accession>A0A5C1NHW6</accession>
<dbReference type="RefSeq" id="WP_149285327.1">
    <property type="nucleotide sequence ID" value="NZ_CP038437.2"/>
</dbReference>
<protein>
    <submittedName>
        <fullName evidence="2">Uncharacterized protein</fullName>
    </submittedName>
</protein>
<sequence>MPVPINSDSNIDPVDSIDSKYAVGSEKWFEAVKKALKNTAEDTGDTSSDDASGVSKLSLKEIREKYDIPDFTKDGLMSVKVDGDKTVGQKAAEDFIQGIRDDIDSGKLKENSDEAKLIDFMDAQAAIDNGYDLYGYAETIESSKTTYRETQDDPTHLTGDDVKDMIDEEKLAEKISDLMQKEGIAERYDKALDGAIDKIPKDKLESISDKIDKALFEGDTKKPNLEFEEYIIAVKEKAEKDGDEKLADDIQKEVDNYFDALQALDPDSYSERKQAFNQNMMTHQLDSYMENPESIDAENAEVGLRDTIDIVQAGVNGVLQTLDKSSKSYDEYNKLNNDLKTFKEGLKDLSPEESKKLYLSMQLANHVTMDKGVSQAERNKAFKAIIDDNLKSLAGPEKGSFMKLLESASSTGTLGALSGTMSFISGGMQLANGGWDDMSSDERVAAVRDLVGGLSFSNDFLKFGSNIKEQLSGKDGVPNGPDGKPRVKATDWLGLLGDNFPDIWKPSSDAKARKLSNAISDNINNKIDMASEALDNKGIDLSKLSDEGLKEFNDVVDDLGKEMMGGDAPRSGKDIAKNLGRSFLRFMGGAGLDITGGVMDLVTGINKLKNADSELEKAGAGLQVGLGSSGTGMAIANTISMFAPKGSNLASAIGNIGTKVMQGIFMGARVAGPILGIVGAVLGIAGTVIAEAINHKKLQKLTDSQGEFFKDLAGHGVTKPDWGDKLEYARYAAYMYGGRDAPEDESIFDFQSQEWEHFQDTEAENGSSLNRLAPYLHVDGDPDSKNLWEKAQNGETTFQRRDGLGHKDNWRPWGDTDMDAKKKDDPSGLPRFGDDGRPGDFGEFRTDIDRVDVASIELVDNGRVIFVKDGVKQIIDPLAGDNKSDRKIREQIIEYLEGIHDLARPDGKFSQDRADMLNEVFGRTDDFNSLDDIRSYVESEEELSGFGKEFIEDNREYINTIVEYWDDWNGKDSIVSMDDLEGFVQDGDRTKAEQEAAQFLIDEMKFFETLDTAKHKVDADEKISTNDLDSWLESVGEGGFEDYLKG</sequence>
<evidence type="ECO:0000313" key="3">
    <source>
        <dbReference type="Proteomes" id="UP000324285"/>
    </source>
</evidence>
<dbReference type="AlphaFoldDB" id="A0A5C1NHW6"/>